<gene>
    <name evidence="12 17" type="primary">lysA</name>
    <name evidence="17" type="ORF">G8770_20215</name>
</gene>
<dbReference type="AlphaFoldDB" id="A0A9E5T4A0"/>
<dbReference type="EC" id="4.1.1.20" evidence="10 12"/>
<name>A0A9E5T4A0_9GAMM</name>
<keyword evidence="4 12" id="KW-0663">Pyridoxal phosphate</keyword>
<evidence type="ECO:0000256" key="8">
    <source>
        <dbReference type="ARBA" id="ARBA00060643"/>
    </source>
</evidence>
<dbReference type="PANTHER" id="PTHR43727:SF2">
    <property type="entry name" value="GROUP IV DECARBOXYLASE"/>
    <property type="match status" value="1"/>
</dbReference>
<dbReference type="GO" id="GO:0009089">
    <property type="term" value="P:lysine biosynthetic process via diaminopimelate"/>
    <property type="evidence" value="ECO:0007669"/>
    <property type="project" value="UniProtKB-UniRule"/>
</dbReference>
<feature type="binding site" evidence="12">
    <location>
        <begin position="273"/>
        <end position="276"/>
    </location>
    <ligand>
        <name>pyridoxal 5'-phosphate</name>
        <dbReference type="ChEBI" id="CHEBI:597326"/>
    </ligand>
</feature>
<evidence type="ECO:0000256" key="12">
    <source>
        <dbReference type="HAMAP-Rule" id="MF_02120"/>
    </source>
</evidence>
<feature type="modified residue" description="N6-(pyridoxal phosphate)lysine" evidence="12 13">
    <location>
        <position position="60"/>
    </location>
</feature>
<evidence type="ECO:0000256" key="11">
    <source>
        <dbReference type="ARBA" id="ARBA00074972"/>
    </source>
</evidence>
<feature type="binding site" evidence="12">
    <location>
        <position position="370"/>
    </location>
    <ligand>
        <name>substrate</name>
    </ligand>
</feature>
<dbReference type="PRINTS" id="PR01181">
    <property type="entry name" value="DAPDCRBXLASE"/>
</dbReference>
<evidence type="ECO:0000259" key="16">
    <source>
        <dbReference type="Pfam" id="PF02784"/>
    </source>
</evidence>
<feature type="active site" description="Proton donor" evidence="13">
    <location>
        <position position="342"/>
    </location>
</feature>
<comment type="catalytic activity">
    <reaction evidence="7 12 14">
        <text>meso-2,6-diaminopimelate + H(+) = L-lysine + CO2</text>
        <dbReference type="Rhea" id="RHEA:15101"/>
        <dbReference type="ChEBI" id="CHEBI:15378"/>
        <dbReference type="ChEBI" id="CHEBI:16526"/>
        <dbReference type="ChEBI" id="CHEBI:32551"/>
        <dbReference type="ChEBI" id="CHEBI:57791"/>
        <dbReference type="EC" id="4.1.1.20"/>
    </reaction>
</comment>
<dbReference type="GO" id="GO:0030170">
    <property type="term" value="F:pyridoxal phosphate binding"/>
    <property type="evidence" value="ECO:0007669"/>
    <property type="project" value="UniProtKB-UniRule"/>
</dbReference>
<dbReference type="InterPro" id="IPR000183">
    <property type="entry name" value="Orn/DAP/Arg_de-COase"/>
</dbReference>
<feature type="binding site" evidence="12">
    <location>
        <position position="239"/>
    </location>
    <ligand>
        <name>pyridoxal 5'-phosphate</name>
        <dbReference type="ChEBI" id="CHEBI:597326"/>
    </ligand>
</feature>
<keyword evidence="6 12" id="KW-0456">Lyase</keyword>
<evidence type="ECO:0000256" key="2">
    <source>
        <dbReference type="ARBA" id="ARBA00022605"/>
    </source>
</evidence>
<evidence type="ECO:0000256" key="7">
    <source>
        <dbReference type="ARBA" id="ARBA00050464"/>
    </source>
</evidence>
<dbReference type="PANTHER" id="PTHR43727">
    <property type="entry name" value="DIAMINOPIMELATE DECARBOXYLASE"/>
    <property type="match status" value="1"/>
</dbReference>
<accession>A0A9E5T4A0</accession>
<reference evidence="17" key="1">
    <citation type="submission" date="2020-03" db="EMBL/GenBank/DDBJ databases">
        <authorList>
            <person name="Guo F."/>
        </authorList>
    </citation>
    <scope>NUCLEOTIDE SEQUENCE</scope>
    <source>
        <strain evidence="17">JCM 30134</strain>
    </source>
</reference>
<dbReference type="Gene3D" id="2.40.37.10">
    <property type="entry name" value="Lyase, Ornithine Decarboxylase, Chain A, domain 1"/>
    <property type="match status" value="1"/>
</dbReference>
<feature type="domain" description="Orn/DAP/Arg decarboxylase 2 C-terminal" evidence="15">
    <location>
        <begin position="30"/>
        <end position="368"/>
    </location>
</feature>
<dbReference type="Gene3D" id="3.20.20.10">
    <property type="entry name" value="Alanine racemase"/>
    <property type="match status" value="1"/>
</dbReference>
<dbReference type="RefSeq" id="WP_167191341.1">
    <property type="nucleotide sequence ID" value="NZ_JAAONZ010000021.1"/>
</dbReference>
<dbReference type="GO" id="GO:0008836">
    <property type="term" value="F:diaminopimelate decarboxylase activity"/>
    <property type="evidence" value="ECO:0007669"/>
    <property type="project" value="UniProtKB-UniRule"/>
</dbReference>
<dbReference type="PRINTS" id="PR01179">
    <property type="entry name" value="ODADCRBXLASE"/>
</dbReference>
<dbReference type="InterPro" id="IPR022643">
    <property type="entry name" value="De-COase2_C"/>
</dbReference>
<organism evidence="17 18">
    <name type="scientific">Pseudomaricurvus hydrocarbonicus</name>
    <dbReference type="NCBI Taxonomy" id="1470433"/>
    <lineage>
        <taxon>Bacteria</taxon>
        <taxon>Pseudomonadati</taxon>
        <taxon>Pseudomonadota</taxon>
        <taxon>Gammaproteobacteria</taxon>
        <taxon>Cellvibrionales</taxon>
        <taxon>Cellvibrionaceae</taxon>
        <taxon>Pseudomaricurvus</taxon>
    </lineage>
</organism>
<proteinExistence type="inferred from homology"/>
<evidence type="ECO:0000256" key="14">
    <source>
        <dbReference type="RuleBase" id="RU003738"/>
    </source>
</evidence>
<evidence type="ECO:0000313" key="18">
    <source>
        <dbReference type="Proteomes" id="UP000787472"/>
    </source>
</evidence>
<dbReference type="FunFam" id="3.20.20.10:FF:000003">
    <property type="entry name" value="Diaminopimelate decarboxylase"/>
    <property type="match status" value="1"/>
</dbReference>
<feature type="binding site" evidence="12">
    <location>
        <position position="343"/>
    </location>
    <ligand>
        <name>substrate</name>
    </ligand>
</feature>
<evidence type="ECO:0000256" key="4">
    <source>
        <dbReference type="ARBA" id="ARBA00022898"/>
    </source>
</evidence>
<dbReference type="InterPro" id="IPR009006">
    <property type="entry name" value="Ala_racemase/Decarboxylase_C"/>
</dbReference>
<evidence type="ECO:0000256" key="3">
    <source>
        <dbReference type="ARBA" id="ARBA00022793"/>
    </source>
</evidence>
<dbReference type="CDD" id="cd06828">
    <property type="entry name" value="PLPDE_III_DapDC"/>
    <property type="match status" value="1"/>
</dbReference>
<dbReference type="InterPro" id="IPR002986">
    <property type="entry name" value="DAP_deCOOHase_LysA"/>
</dbReference>
<evidence type="ECO:0000259" key="15">
    <source>
        <dbReference type="Pfam" id="PF00278"/>
    </source>
</evidence>
<comment type="similarity">
    <text evidence="9 12">Belongs to the Orn/Lys/Arg decarboxylase class-II family. LysA subfamily.</text>
</comment>
<dbReference type="PROSITE" id="PS00878">
    <property type="entry name" value="ODR_DC_2_1"/>
    <property type="match status" value="1"/>
</dbReference>
<feature type="domain" description="Orn/DAP/Arg decarboxylase 2 N-terminal" evidence="16">
    <location>
        <begin position="36"/>
        <end position="280"/>
    </location>
</feature>
<evidence type="ECO:0000256" key="9">
    <source>
        <dbReference type="ARBA" id="ARBA00060983"/>
    </source>
</evidence>
<evidence type="ECO:0000256" key="1">
    <source>
        <dbReference type="ARBA" id="ARBA00001933"/>
    </source>
</evidence>
<dbReference type="EMBL" id="JAAONZ010000021">
    <property type="protein sequence ID" value="NHO67878.1"/>
    <property type="molecule type" value="Genomic_DNA"/>
</dbReference>
<dbReference type="InterPro" id="IPR022653">
    <property type="entry name" value="De-COase2_pyr-phos_BS"/>
</dbReference>
<dbReference type="SUPFAM" id="SSF51419">
    <property type="entry name" value="PLP-binding barrel"/>
    <property type="match status" value="1"/>
</dbReference>
<dbReference type="NCBIfam" id="TIGR01048">
    <property type="entry name" value="lysA"/>
    <property type="match status" value="1"/>
</dbReference>
<comment type="cofactor">
    <cofactor evidence="1 12 13 14">
        <name>pyridoxal 5'-phosphate</name>
        <dbReference type="ChEBI" id="CHEBI:597326"/>
    </cofactor>
</comment>
<dbReference type="Proteomes" id="UP000787472">
    <property type="component" value="Unassembled WGS sequence"/>
</dbReference>
<dbReference type="InterPro" id="IPR029066">
    <property type="entry name" value="PLP-binding_barrel"/>
</dbReference>
<dbReference type="Pfam" id="PF00278">
    <property type="entry name" value="Orn_DAP_Arg_deC"/>
    <property type="match status" value="1"/>
</dbReference>
<protein>
    <recommendedName>
        <fullName evidence="11 12">Diaminopimelate decarboxylase</fullName>
        <shortName evidence="12">DAP decarboxylase</shortName>
        <shortName evidence="12">DAPDC</shortName>
        <ecNumber evidence="10 12">4.1.1.20</ecNumber>
    </recommendedName>
</protein>
<feature type="binding site" evidence="12">
    <location>
        <position position="316"/>
    </location>
    <ligand>
        <name>substrate</name>
    </ligand>
</feature>
<comment type="subunit">
    <text evidence="12">Homodimer.</text>
</comment>
<comment type="function">
    <text evidence="12">Specifically catalyzes the decarboxylation of meso-diaminopimelate (meso-DAP) to L-lysine.</text>
</comment>
<comment type="pathway">
    <text evidence="8 12 14">Amino-acid biosynthesis; L-lysine biosynthesis via DAP pathway; L-lysine from DL-2,6-diaminopimelate: step 1/1.</text>
</comment>
<dbReference type="SUPFAM" id="SSF50621">
    <property type="entry name" value="Alanine racemase C-terminal domain-like"/>
    <property type="match status" value="1"/>
</dbReference>
<dbReference type="PROSITE" id="PS00879">
    <property type="entry name" value="ODR_DC_2_2"/>
    <property type="match status" value="1"/>
</dbReference>
<dbReference type="FunFam" id="2.40.37.10:FF:000003">
    <property type="entry name" value="Diaminopimelate decarboxylase"/>
    <property type="match status" value="1"/>
</dbReference>
<dbReference type="InterPro" id="IPR022644">
    <property type="entry name" value="De-COase2_N"/>
</dbReference>
<feature type="binding site" evidence="12">
    <location>
        <position position="276"/>
    </location>
    <ligand>
        <name>substrate</name>
    </ligand>
</feature>
<keyword evidence="5 12" id="KW-0457">Lysine biosynthesis</keyword>
<evidence type="ECO:0000256" key="5">
    <source>
        <dbReference type="ARBA" id="ARBA00023154"/>
    </source>
</evidence>
<comment type="caution">
    <text evidence="17">The sequence shown here is derived from an EMBL/GenBank/DDBJ whole genome shotgun (WGS) entry which is preliminary data.</text>
</comment>
<evidence type="ECO:0000313" key="17">
    <source>
        <dbReference type="EMBL" id="NHO67878.1"/>
    </source>
</evidence>
<evidence type="ECO:0000256" key="13">
    <source>
        <dbReference type="PIRSR" id="PIRSR600183-50"/>
    </source>
</evidence>
<keyword evidence="3 12" id="KW-0210">Decarboxylase</keyword>
<dbReference type="InterPro" id="IPR022657">
    <property type="entry name" value="De-COase2_CS"/>
</dbReference>
<keyword evidence="18" id="KW-1185">Reference proteome</keyword>
<evidence type="ECO:0000256" key="6">
    <source>
        <dbReference type="ARBA" id="ARBA00023239"/>
    </source>
</evidence>
<evidence type="ECO:0000256" key="10">
    <source>
        <dbReference type="ARBA" id="ARBA00066427"/>
    </source>
</evidence>
<sequence>MQDFTEHNGQLFAEQVSLTELAEQHGTPLYVYSRAAFSRHYQDYANALGDHPGMICYAVKANSNIAVLNVLAQLGAGFDIVSEGELERVLLAGGDPARVVFSGVGKTPAEMRRALDVGVHCFNVESEAEVDVLAAVAAEMGKVARVSLRVNPDVDANTHPYISTGLKENKFGIDIAEAPRVYAHANQLAALQVVGIDCHIGSQLTELSPFVDALDRVLQLVDQLAEQGITIKHLDLGGGLGVTYKDEQPPAVADYMQAIKQRLGNRPLSLIFEPGRSIAANAGVLLTKVEYLKPTPHKNFAIIDAAMNDNIRPSLYQAWQDIRPLQRREGDTQSWDLVGPVCETGDFLGKERQLNLQTGDFLAVMSSGAYGFTMSSNYNSRPRAAEVMVDGDQASVVRARESLASLTQGEVLLSQQLKPS</sequence>
<dbReference type="Pfam" id="PF02784">
    <property type="entry name" value="Orn_Arg_deC_N"/>
    <property type="match status" value="1"/>
</dbReference>
<feature type="binding site" evidence="12">
    <location>
        <position position="370"/>
    </location>
    <ligand>
        <name>pyridoxal 5'-phosphate</name>
        <dbReference type="ChEBI" id="CHEBI:597326"/>
    </ligand>
</feature>
<keyword evidence="2 12" id="KW-0028">Amino-acid biosynthesis</keyword>
<dbReference type="HAMAP" id="MF_02120">
    <property type="entry name" value="LysA"/>
    <property type="match status" value="1"/>
</dbReference>
<feature type="binding site" evidence="12">
    <location>
        <position position="312"/>
    </location>
    <ligand>
        <name>substrate</name>
    </ligand>
</feature>